<keyword evidence="1" id="KW-0732">Signal</keyword>
<proteinExistence type="predicted"/>
<name>A0A1H6N538_9GAMM</name>
<sequence>MTQYIKQILLVCSSIILLSACAQSKSPGQSKPPVQSYPHSDIEIKYAVRHFEADLVQSVAKFKGNYLSREQLETIIRKHFISQLAEQNLLAAEDDINVVDLDIFVDYSRRFVGDATPFPVEKMVSPIIALHENSYLGDVVIRSKVSGGMALADIFNGLTTHNIELEHKTAQAIANSLIKRLISTMQYDKNAFAAITAGMSAEQIKQNRLYTKKEVLTKAKPAGLASEQYLPEELVQSYLLSLTEGNAAKRIDLYKQLISEWNNSTAVYDVINARVLAGYQNTAATDVEEMTWATKALAYSGLERYRPTLDTVVTGDAPKKLQDYVRKYLETMTVRSEQASVIHDISTMYPELDWQTNQLLNMLNSSDSSLRLDAVKVIYKQQLNNERLLDELSDILQREAKVQRNRYAGYSDFHAWSCRVLGSSGNAKYKAVLTDLADNAYTYKVREFAGKFVRKL</sequence>
<dbReference type="AlphaFoldDB" id="A0A1H6N538"/>
<evidence type="ECO:0000313" key="2">
    <source>
        <dbReference type="EMBL" id="SEI07528.1"/>
    </source>
</evidence>
<protein>
    <submittedName>
        <fullName evidence="2">Uncharacterized protein</fullName>
    </submittedName>
</protein>
<reference evidence="3" key="1">
    <citation type="submission" date="2016-10" db="EMBL/GenBank/DDBJ databases">
        <authorList>
            <person name="Varghese N."/>
            <person name="Submissions S."/>
        </authorList>
    </citation>
    <scope>NUCLEOTIDE SEQUENCE [LARGE SCALE GENOMIC DNA]</scope>
    <source>
        <strain evidence="3">DSM 17616</strain>
    </source>
</reference>
<dbReference type="OrthoDB" id="5704368at2"/>
<accession>A0A1H6N538</accession>
<evidence type="ECO:0000256" key="1">
    <source>
        <dbReference type="SAM" id="SignalP"/>
    </source>
</evidence>
<evidence type="ECO:0000313" key="3">
    <source>
        <dbReference type="Proteomes" id="UP000199371"/>
    </source>
</evidence>
<dbReference type="STRING" id="173990.SAMN05660691_03364"/>
<organism evidence="2 3">
    <name type="scientific">Rheinheimera pacifica</name>
    <dbReference type="NCBI Taxonomy" id="173990"/>
    <lineage>
        <taxon>Bacteria</taxon>
        <taxon>Pseudomonadati</taxon>
        <taxon>Pseudomonadota</taxon>
        <taxon>Gammaproteobacteria</taxon>
        <taxon>Chromatiales</taxon>
        <taxon>Chromatiaceae</taxon>
        <taxon>Rheinheimera</taxon>
    </lineage>
</organism>
<dbReference type="PROSITE" id="PS51257">
    <property type="entry name" value="PROKAR_LIPOPROTEIN"/>
    <property type="match status" value="1"/>
</dbReference>
<dbReference type="EMBL" id="FNXF01000016">
    <property type="protein sequence ID" value="SEI07528.1"/>
    <property type="molecule type" value="Genomic_DNA"/>
</dbReference>
<keyword evidence="3" id="KW-1185">Reference proteome</keyword>
<feature type="chain" id="PRO_5011748678" evidence="1">
    <location>
        <begin position="23"/>
        <end position="456"/>
    </location>
</feature>
<dbReference type="RefSeq" id="WP_092795820.1">
    <property type="nucleotide sequence ID" value="NZ_FNXF01000016.1"/>
</dbReference>
<gene>
    <name evidence="2" type="ORF">SAMN05660691_03364</name>
</gene>
<feature type="signal peptide" evidence="1">
    <location>
        <begin position="1"/>
        <end position="22"/>
    </location>
</feature>
<dbReference type="Proteomes" id="UP000199371">
    <property type="component" value="Unassembled WGS sequence"/>
</dbReference>